<dbReference type="PANTHER" id="PTHR43687:SF1">
    <property type="entry name" value="FERREDOXIN III"/>
    <property type="match status" value="1"/>
</dbReference>
<keyword evidence="1" id="KW-0004">4Fe-4S</keyword>
<evidence type="ECO:0000256" key="4">
    <source>
        <dbReference type="ARBA" id="ARBA00023014"/>
    </source>
</evidence>
<dbReference type="OrthoDB" id="5422255at2"/>
<evidence type="ECO:0000256" key="3">
    <source>
        <dbReference type="ARBA" id="ARBA00023004"/>
    </source>
</evidence>
<keyword evidence="3" id="KW-0408">Iron</keyword>
<dbReference type="PANTHER" id="PTHR43687">
    <property type="entry name" value="ADENYLYLSULFATE REDUCTASE, BETA SUBUNIT"/>
    <property type="match status" value="1"/>
</dbReference>
<name>A0A3G1KUS8_FORW1</name>
<dbReference type="RefSeq" id="WP_148135457.1">
    <property type="nucleotide sequence ID" value="NZ_CP017634.1"/>
</dbReference>
<keyword evidence="7" id="KW-1185">Reference proteome</keyword>
<evidence type="ECO:0000256" key="1">
    <source>
        <dbReference type="ARBA" id="ARBA00022485"/>
    </source>
</evidence>
<feature type="domain" description="4Fe-4S ferredoxin-type" evidence="5">
    <location>
        <begin position="256"/>
        <end position="285"/>
    </location>
</feature>
<dbReference type="PROSITE" id="PS51379">
    <property type="entry name" value="4FE4S_FER_2"/>
    <property type="match status" value="2"/>
</dbReference>
<dbReference type="PROSITE" id="PS00198">
    <property type="entry name" value="4FE4S_FER_1"/>
    <property type="match status" value="1"/>
</dbReference>
<protein>
    <recommendedName>
        <fullName evidence="5">4Fe-4S ferredoxin-type domain-containing protein</fullName>
    </recommendedName>
</protein>
<dbReference type="GO" id="GO:0051539">
    <property type="term" value="F:4 iron, 4 sulfur cluster binding"/>
    <property type="evidence" value="ECO:0007669"/>
    <property type="project" value="UniProtKB-KW"/>
</dbReference>
<evidence type="ECO:0000259" key="5">
    <source>
        <dbReference type="PROSITE" id="PS51379"/>
    </source>
</evidence>
<gene>
    <name evidence="6" type="ORF">DCMF_16625</name>
</gene>
<dbReference type="GO" id="GO:0046872">
    <property type="term" value="F:metal ion binding"/>
    <property type="evidence" value="ECO:0007669"/>
    <property type="project" value="UniProtKB-KW"/>
</dbReference>
<dbReference type="InterPro" id="IPR050572">
    <property type="entry name" value="Fe-S_Ferredoxin"/>
</dbReference>
<feature type="domain" description="4Fe-4S ferredoxin-type" evidence="5">
    <location>
        <begin position="295"/>
        <end position="324"/>
    </location>
</feature>
<dbReference type="Proteomes" id="UP000323521">
    <property type="component" value="Chromosome"/>
</dbReference>
<dbReference type="SUPFAM" id="SSF54862">
    <property type="entry name" value="4Fe-4S ferredoxins"/>
    <property type="match status" value="1"/>
</dbReference>
<accession>A0A3G1KUS8</accession>
<proteinExistence type="predicted"/>
<dbReference type="EMBL" id="CP017634">
    <property type="protein sequence ID" value="ATW26177.1"/>
    <property type="molecule type" value="Genomic_DNA"/>
</dbReference>
<evidence type="ECO:0000313" key="6">
    <source>
        <dbReference type="EMBL" id="ATW26177.1"/>
    </source>
</evidence>
<reference evidence="6 7" key="1">
    <citation type="submission" date="2016-10" db="EMBL/GenBank/DDBJ databases">
        <title>Complete Genome Sequence of Peptococcaceae strain DCMF.</title>
        <authorList>
            <person name="Edwards R.J."/>
            <person name="Holland S.I."/>
            <person name="Deshpande N.P."/>
            <person name="Wong Y.K."/>
            <person name="Ertan H."/>
            <person name="Manefield M."/>
            <person name="Russell T.L."/>
            <person name="Lee M.J."/>
        </authorList>
    </citation>
    <scope>NUCLEOTIDE SEQUENCE [LARGE SCALE GENOMIC DNA]</scope>
    <source>
        <strain evidence="6 7">DCMF</strain>
    </source>
</reference>
<dbReference type="InterPro" id="IPR017896">
    <property type="entry name" value="4Fe4S_Fe-S-bd"/>
</dbReference>
<dbReference type="Pfam" id="PF00037">
    <property type="entry name" value="Fer4"/>
    <property type="match status" value="1"/>
</dbReference>
<keyword evidence="4" id="KW-0411">Iron-sulfur</keyword>
<dbReference type="KEGG" id="fwa:DCMF_16625"/>
<evidence type="ECO:0000313" key="7">
    <source>
        <dbReference type="Proteomes" id="UP000323521"/>
    </source>
</evidence>
<dbReference type="Gene3D" id="3.30.70.20">
    <property type="match status" value="1"/>
</dbReference>
<sequence length="328" mass="38059">MSGLENFIALFKVPDFIQPYLHIFVTQKEIDLVVHMGEKDFTLEGLSDLLGETMTSAFLEQCYQREIINREKKEGILYYRIADFAQRMNNHAMFGNYYVLPQNIRKELDEWCLSEYHKKHNYFQAVIENQPDYDNCHNDLIMLLHEAEEFVDSSDEIMVVPCDCRMLADHCDRPREVCLRFNRSITDRTNGRSLTKEEAKQLLRMSDREGLMHTASPHNWREVGPSVICNCCACCCYPFRAAQQYGTKGKWPKSRYLAHFDQEKCKLCGLCIQRCQFKACFLDGTERELNGKKGKNIGFNPELCWGCGLCANSCPNGAIMMEKIDENL</sequence>
<organism evidence="6 7">
    <name type="scientific">Formimonas warabiya</name>
    <dbReference type="NCBI Taxonomy" id="1761012"/>
    <lineage>
        <taxon>Bacteria</taxon>
        <taxon>Bacillati</taxon>
        <taxon>Bacillota</taxon>
        <taxon>Clostridia</taxon>
        <taxon>Eubacteriales</taxon>
        <taxon>Peptococcaceae</taxon>
        <taxon>Candidatus Formimonas</taxon>
    </lineage>
</organism>
<dbReference type="InterPro" id="IPR017900">
    <property type="entry name" value="4Fe4S_Fe_S_CS"/>
</dbReference>
<dbReference type="AlphaFoldDB" id="A0A3G1KUS8"/>
<evidence type="ECO:0000256" key="2">
    <source>
        <dbReference type="ARBA" id="ARBA00022723"/>
    </source>
</evidence>
<keyword evidence="2" id="KW-0479">Metal-binding</keyword>